<name>A0ABV9PZM0_9BACL</name>
<organism evidence="1 2">
    <name type="scientific">Effusibacillus consociatus</name>
    <dbReference type="NCBI Taxonomy" id="1117041"/>
    <lineage>
        <taxon>Bacteria</taxon>
        <taxon>Bacillati</taxon>
        <taxon>Bacillota</taxon>
        <taxon>Bacilli</taxon>
        <taxon>Bacillales</taxon>
        <taxon>Alicyclobacillaceae</taxon>
        <taxon>Effusibacillus</taxon>
    </lineage>
</organism>
<reference evidence="2" key="1">
    <citation type="journal article" date="2019" name="Int. J. Syst. Evol. Microbiol.">
        <title>The Global Catalogue of Microorganisms (GCM) 10K type strain sequencing project: providing services to taxonomists for standard genome sequencing and annotation.</title>
        <authorList>
            <consortium name="The Broad Institute Genomics Platform"/>
            <consortium name="The Broad Institute Genome Sequencing Center for Infectious Disease"/>
            <person name="Wu L."/>
            <person name="Ma J."/>
        </authorList>
    </citation>
    <scope>NUCLEOTIDE SEQUENCE [LARGE SCALE GENOMIC DNA]</scope>
    <source>
        <strain evidence="2">WYCCWR 12678</strain>
    </source>
</reference>
<comment type="caution">
    <text evidence="1">The sequence shown here is derived from an EMBL/GenBank/DDBJ whole genome shotgun (WGS) entry which is preliminary data.</text>
</comment>
<evidence type="ECO:0000313" key="1">
    <source>
        <dbReference type="EMBL" id="MFC4767245.1"/>
    </source>
</evidence>
<sequence length="81" mass="9862">MVISLRKLARWVQMVLLICLFSFVLFKMMEVVHVWIQPTDKYREPKGESLKVNSDFHFDQWRDDWAAEVIHRLKVFYFIGE</sequence>
<accession>A0ABV9PZM0</accession>
<dbReference type="EMBL" id="JBHSHC010000052">
    <property type="protein sequence ID" value="MFC4767245.1"/>
    <property type="molecule type" value="Genomic_DNA"/>
</dbReference>
<evidence type="ECO:0000313" key="2">
    <source>
        <dbReference type="Proteomes" id="UP001596002"/>
    </source>
</evidence>
<dbReference type="Pfam" id="PF14004">
    <property type="entry name" value="DUF4227"/>
    <property type="match status" value="1"/>
</dbReference>
<gene>
    <name evidence="1" type="ORF">ACFO8Q_07705</name>
</gene>
<dbReference type="InterPro" id="IPR025321">
    <property type="entry name" value="DUF4227"/>
</dbReference>
<dbReference type="RefSeq" id="WP_380025171.1">
    <property type="nucleotide sequence ID" value="NZ_JBHSHC010000052.1"/>
</dbReference>
<protein>
    <submittedName>
        <fullName evidence="1">DUF4227 family protein</fullName>
    </submittedName>
</protein>
<keyword evidence="2" id="KW-1185">Reference proteome</keyword>
<dbReference type="Proteomes" id="UP001596002">
    <property type="component" value="Unassembled WGS sequence"/>
</dbReference>
<proteinExistence type="predicted"/>